<dbReference type="HOGENOM" id="CLU_1981501_0_0_1"/>
<reference evidence="2" key="1">
    <citation type="journal article" date="2014" name="Genome Announc.">
        <title>Draft genome sequence of Colletotrichum sublineola, a destructive pathogen of cultivated sorghum.</title>
        <authorList>
            <person name="Baroncelli R."/>
            <person name="Sanz-Martin J.M."/>
            <person name="Rech G.E."/>
            <person name="Sukno S.A."/>
            <person name="Thon M.R."/>
        </authorList>
    </citation>
    <scope>NUCLEOTIDE SEQUENCE [LARGE SCALE GENOMIC DNA]</scope>
    <source>
        <strain evidence="2">TX430BB</strain>
    </source>
</reference>
<dbReference type="STRING" id="1173701.A0A066XFH9"/>
<sequence>MHKVYNDGRTIHSNDILTTVSQYLIQEPDEMLVMNREPFAPFRWTPDINIHLFGIHNETSNLESHNPGYELPFHEELDGLPDHPKGVPSWVHDWSMTYLVHAFSPARNNNLVKGFKHVTPSYVLSR</sequence>
<dbReference type="Proteomes" id="UP000027238">
    <property type="component" value="Unassembled WGS sequence"/>
</dbReference>
<gene>
    <name evidence="1" type="ORF">CSUB01_08530</name>
</gene>
<protein>
    <submittedName>
        <fullName evidence="1">Uncharacterized protein</fullName>
    </submittedName>
</protein>
<evidence type="ECO:0000313" key="1">
    <source>
        <dbReference type="EMBL" id="KDN64755.1"/>
    </source>
</evidence>
<organism evidence="1 2">
    <name type="scientific">Colletotrichum sublineola</name>
    <name type="common">Sorghum anthracnose fungus</name>
    <dbReference type="NCBI Taxonomy" id="1173701"/>
    <lineage>
        <taxon>Eukaryota</taxon>
        <taxon>Fungi</taxon>
        <taxon>Dikarya</taxon>
        <taxon>Ascomycota</taxon>
        <taxon>Pezizomycotina</taxon>
        <taxon>Sordariomycetes</taxon>
        <taxon>Hypocreomycetidae</taxon>
        <taxon>Glomerellales</taxon>
        <taxon>Glomerellaceae</taxon>
        <taxon>Colletotrichum</taxon>
        <taxon>Colletotrichum graminicola species complex</taxon>
    </lineage>
</organism>
<proteinExistence type="predicted"/>
<name>A0A066XFH9_COLSU</name>
<evidence type="ECO:0000313" key="2">
    <source>
        <dbReference type="Proteomes" id="UP000027238"/>
    </source>
</evidence>
<comment type="caution">
    <text evidence="1">The sequence shown here is derived from an EMBL/GenBank/DDBJ whole genome shotgun (WGS) entry which is preliminary data.</text>
</comment>
<dbReference type="OrthoDB" id="409543at2759"/>
<dbReference type="AlphaFoldDB" id="A0A066XFH9"/>
<keyword evidence="2" id="KW-1185">Reference proteome</keyword>
<dbReference type="EMBL" id="JMSE01001097">
    <property type="protein sequence ID" value="KDN64755.1"/>
    <property type="molecule type" value="Genomic_DNA"/>
</dbReference>
<accession>A0A066XFH9</accession>